<sequence length="119" mass="13599">MKFSLLIYIPIVIFMLSGCADNKNEPKQVTVESTTSYQALLNVNGDEYLGGNSVEMETYQIEKQIGEVKMKLSPELYPYKSFESNYLEEGTKLYSVKSYPYHLLAEVKPGVYELFSKSK</sequence>
<evidence type="ECO:0000256" key="1">
    <source>
        <dbReference type="SAM" id="SignalP"/>
    </source>
</evidence>
<dbReference type="PROSITE" id="PS51257">
    <property type="entry name" value="PROKAR_LIPOPROTEIN"/>
    <property type="match status" value="1"/>
</dbReference>
<dbReference type="EMBL" id="QJTJ01000002">
    <property type="protein sequence ID" value="PYF08252.1"/>
    <property type="molecule type" value="Genomic_DNA"/>
</dbReference>
<evidence type="ECO:0008006" key="4">
    <source>
        <dbReference type="Google" id="ProtNLM"/>
    </source>
</evidence>
<dbReference type="AlphaFoldDB" id="A0A318TTY2"/>
<accession>A0A318TTY2</accession>
<feature type="signal peptide" evidence="1">
    <location>
        <begin position="1"/>
        <end position="20"/>
    </location>
</feature>
<organism evidence="2 3">
    <name type="scientific">Ureibacillus chungkukjangi</name>
    <dbReference type="NCBI Taxonomy" id="1202712"/>
    <lineage>
        <taxon>Bacteria</taxon>
        <taxon>Bacillati</taxon>
        <taxon>Bacillota</taxon>
        <taxon>Bacilli</taxon>
        <taxon>Bacillales</taxon>
        <taxon>Caryophanaceae</taxon>
        <taxon>Ureibacillus</taxon>
    </lineage>
</organism>
<reference evidence="2 3" key="1">
    <citation type="submission" date="2018-06" db="EMBL/GenBank/DDBJ databases">
        <title>Genomic Encyclopedia of Archaeal and Bacterial Type Strains, Phase II (KMG-II): from individual species to whole genera.</title>
        <authorList>
            <person name="Goeker M."/>
        </authorList>
    </citation>
    <scope>NUCLEOTIDE SEQUENCE [LARGE SCALE GENOMIC DNA]</scope>
    <source>
        <strain evidence="2 3">KACC 16626</strain>
    </source>
</reference>
<evidence type="ECO:0000313" key="2">
    <source>
        <dbReference type="EMBL" id="PYF08252.1"/>
    </source>
</evidence>
<proteinExistence type="predicted"/>
<dbReference type="RefSeq" id="WP_107935969.1">
    <property type="nucleotide sequence ID" value="NZ_CP085009.1"/>
</dbReference>
<dbReference type="Proteomes" id="UP000247416">
    <property type="component" value="Unassembled WGS sequence"/>
</dbReference>
<feature type="chain" id="PRO_5039465284" description="Lipoprotein" evidence="1">
    <location>
        <begin position="21"/>
        <end position="119"/>
    </location>
</feature>
<keyword evidence="3" id="KW-1185">Reference proteome</keyword>
<keyword evidence="1" id="KW-0732">Signal</keyword>
<name>A0A318TTY2_9BACL</name>
<dbReference type="OrthoDB" id="2567404at2"/>
<comment type="caution">
    <text evidence="2">The sequence shown here is derived from an EMBL/GenBank/DDBJ whole genome shotgun (WGS) entry which is preliminary data.</text>
</comment>
<evidence type="ECO:0000313" key="3">
    <source>
        <dbReference type="Proteomes" id="UP000247416"/>
    </source>
</evidence>
<gene>
    <name evidence="2" type="ORF">BJ095_10217</name>
</gene>
<protein>
    <recommendedName>
        <fullName evidence="4">Lipoprotein</fullName>
    </recommendedName>
</protein>